<sequence length="123" mass="13739">MSTQCTCLVLWLVGETYWYWLPVHMNVPTIYVNTMLILLNERASIRAKAKVINTSLQLTTRIRQPLEFNVINSSRQTTTDSHEVALGLSNHSSSKIIHSHSDAPSLTTVTSEGNTVNDGDHLC</sequence>
<gene>
    <name evidence="3" type="ORF">SERLADRAFT_464644</name>
</gene>
<feature type="transmembrane region" description="Helical" evidence="2">
    <location>
        <begin position="17"/>
        <end position="39"/>
    </location>
</feature>
<keyword evidence="2" id="KW-1133">Transmembrane helix</keyword>
<feature type="region of interest" description="Disordered" evidence="1">
    <location>
        <begin position="96"/>
        <end position="123"/>
    </location>
</feature>
<evidence type="ECO:0000313" key="3">
    <source>
        <dbReference type="EMBL" id="EGO26969.1"/>
    </source>
</evidence>
<evidence type="ECO:0000256" key="2">
    <source>
        <dbReference type="SAM" id="Phobius"/>
    </source>
</evidence>
<proteinExistence type="predicted"/>
<dbReference type="HOGENOM" id="CLU_2016606_0_0_1"/>
<accession>F8NSP5</accession>
<dbReference type="AlphaFoldDB" id="F8NSP5"/>
<reference evidence="3" key="1">
    <citation type="submission" date="2011-04" db="EMBL/GenBank/DDBJ databases">
        <title>Evolution of plant cell wall degrading machinery underlies the functional diversity of forest fungi.</title>
        <authorList>
            <consortium name="US DOE Joint Genome Institute (JGI-PGF)"/>
            <person name="Eastwood D.C."/>
            <person name="Floudas D."/>
            <person name="Binder M."/>
            <person name="Majcherczyk A."/>
            <person name="Schneider P."/>
            <person name="Aerts A."/>
            <person name="Asiegbu F.O."/>
            <person name="Baker S.E."/>
            <person name="Barry K."/>
            <person name="Bendiksby M."/>
            <person name="Blumentritt M."/>
            <person name="Coutinho P.M."/>
            <person name="Cullen D."/>
            <person name="Cullen D."/>
            <person name="Gathman A."/>
            <person name="Goodell B."/>
            <person name="Henrissat B."/>
            <person name="Ihrmark K."/>
            <person name="Kauserud H."/>
            <person name="Kohler A."/>
            <person name="LaButti K."/>
            <person name="Lapidus A."/>
            <person name="Lavin J.L."/>
            <person name="Lee Y.-H."/>
            <person name="Lindquist E."/>
            <person name="Lilly W."/>
            <person name="Lucas S."/>
            <person name="Morin E."/>
            <person name="Murat C."/>
            <person name="Oguiza J.A."/>
            <person name="Park J."/>
            <person name="Pisabarro A.G."/>
            <person name="Riley R."/>
            <person name="Rosling A."/>
            <person name="Salamov A."/>
            <person name="Schmidt O."/>
            <person name="Schmutz J."/>
            <person name="Skrede I."/>
            <person name="Stenlid J."/>
            <person name="Wiebenga A."/>
            <person name="Xie X."/>
            <person name="Kues U."/>
            <person name="Hibbett D.S."/>
            <person name="Hoffmeister D."/>
            <person name="Hogberg N."/>
            <person name="Martin F."/>
            <person name="Grigoriev I.V."/>
            <person name="Watkinson S.C."/>
        </authorList>
    </citation>
    <scope>NUCLEOTIDE SEQUENCE</scope>
    <source>
        <strain evidence="3">S7.9</strain>
    </source>
</reference>
<keyword evidence="2" id="KW-0812">Transmembrane</keyword>
<keyword evidence="2" id="KW-0472">Membrane</keyword>
<dbReference type="Proteomes" id="UP000008064">
    <property type="component" value="Unassembled WGS sequence"/>
</dbReference>
<protein>
    <submittedName>
        <fullName evidence="3">Uncharacterized protein</fullName>
    </submittedName>
</protein>
<dbReference type="EMBL" id="GL945432">
    <property type="protein sequence ID" value="EGO26969.1"/>
    <property type="molecule type" value="Genomic_DNA"/>
</dbReference>
<dbReference type="KEGG" id="sla:SERLADRAFT_464644"/>
<dbReference type="RefSeq" id="XP_007317142.1">
    <property type="nucleotide sequence ID" value="XM_007317080.1"/>
</dbReference>
<name>F8NSP5_SERL9</name>
<feature type="compositionally biased region" description="Polar residues" evidence="1">
    <location>
        <begin position="102"/>
        <end position="117"/>
    </location>
</feature>
<organism>
    <name type="scientific">Serpula lacrymans var. lacrymans (strain S7.9)</name>
    <name type="common">Dry rot fungus</name>
    <dbReference type="NCBI Taxonomy" id="578457"/>
    <lineage>
        <taxon>Eukaryota</taxon>
        <taxon>Fungi</taxon>
        <taxon>Dikarya</taxon>
        <taxon>Basidiomycota</taxon>
        <taxon>Agaricomycotina</taxon>
        <taxon>Agaricomycetes</taxon>
        <taxon>Agaricomycetidae</taxon>
        <taxon>Boletales</taxon>
        <taxon>Coniophorineae</taxon>
        <taxon>Serpulaceae</taxon>
        <taxon>Serpula</taxon>
    </lineage>
</organism>
<evidence type="ECO:0000256" key="1">
    <source>
        <dbReference type="SAM" id="MobiDB-lite"/>
    </source>
</evidence>
<dbReference type="GeneID" id="18818778"/>